<feature type="domain" description="Dipeptidylpeptidase IV N-terminal" evidence="1">
    <location>
        <begin position="347"/>
        <end position="415"/>
    </location>
</feature>
<dbReference type="GO" id="GO:0006508">
    <property type="term" value="P:proteolysis"/>
    <property type="evidence" value="ECO:0007669"/>
    <property type="project" value="InterPro"/>
</dbReference>
<dbReference type="Pfam" id="PF12566">
    <property type="entry name" value="DUF3748"/>
    <property type="match status" value="1"/>
</dbReference>
<dbReference type="EMBL" id="FMZO01000002">
    <property type="protein sequence ID" value="SDC47740.1"/>
    <property type="molecule type" value="Genomic_DNA"/>
</dbReference>
<organism evidence="2 3">
    <name type="scientific">Niabella drilacis (strain DSM 25811 / CCM 8410 / CCUG 62505 / LMG 26954 / E90)</name>
    <dbReference type="NCBI Taxonomy" id="1285928"/>
    <lineage>
        <taxon>Bacteria</taxon>
        <taxon>Pseudomonadati</taxon>
        <taxon>Bacteroidota</taxon>
        <taxon>Chitinophagia</taxon>
        <taxon>Chitinophagales</taxon>
        <taxon>Chitinophagaceae</taxon>
        <taxon>Niabella</taxon>
    </lineage>
</organism>
<dbReference type="InterPro" id="IPR011042">
    <property type="entry name" value="6-blade_b-propeller_TolB-like"/>
</dbReference>
<dbReference type="InterPro" id="IPR002469">
    <property type="entry name" value="Peptidase_S9B_N"/>
</dbReference>
<name>A0A1G6LWY4_NIADE</name>
<evidence type="ECO:0000313" key="2">
    <source>
        <dbReference type="EMBL" id="SDC47740.1"/>
    </source>
</evidence>
<proteinExistence type="predicted"/>
<reference evidence="3" key="1">
    <citation type="submission" date="2016-10" db="EMBL/GenBank/DDBJ databases">
        <authorList>
            <person name="Varghese N."/>
            <person name="Submissions S."/>
        </authorList>
    </citation>
    <scope>NUCLEOTIDE SEQUENCE [LARGE SCALE GENOMIC DNA]</scope>
    <source>
        <strain evidence="3">DSM 25811 / CCM 8410 / LMG 26954 / E90</strain>
    </source>
</reference>
<dbReference type="SUPFAM" id="SSF82171">
    <property type="entry name" value="DPP6 N-terminal domain-like"/>
    <property type="match status" value="1"/>
</dbReference>
<keyword evidence="3" id="KW-1185">Reference proteome</keyword>
<dbReference type="STRING" id="1285928.SAMN04487894_102485"/>
<protein>
    <submittedName>
        <fullName evidence="2">WD40-like Beta Propeller Repeat</fullName>
    </submittedName>
</protein>
<dbReference type="AlphaFoldDB" id="A0A1G6LWY4"/>
<evidence type="ECO:0000313" key="3">
    <source>
        <dbReference type="Proteomes" id="UP000198757"/>
    </source>
</evidence>
<accession>A0A1G6LWY4</accession>
<dbReference type="PANTHER" id="PTHR36842">
    <property type="entry name" value="PROTEIN TOLB HOMOLOG"/>
    <property type="match status" value="1"/>
</dbReference>
<gene>
    <name evidence="2" type="ORF">SAMN04487894_102485</name>
</gene>
<dbReference type="Gene3D" id="2.120.10.30">
    <property type="entry name" value="TolB, C-terminal domain"/>
    <property type="match status" value="1"/>
</dbReference>
<dbReference type="Proteomes" id="UP000198757">
    <property type="component" value="Unassembled WGS sequence"/>
</dbReference>
<evidence type="ECO:0000259" key="1">
    <source>
        <dbReference type="Pfam" id="PF00930"/>
    </source>
</evidence>
<dbReference type="Pfam" id="PF00930">
    <property type="entry name" value="DPPIV_N"/>
    <property type="match status" value="1"/>
</dbReference>
<dbReference type="InterPro" id="IPR022223">
    <property type="entry name" value="DUF3748"/>
</dbReference>
<sequence length="448" mass="49041">MFNNRWFSICSIAGIFMGMHSCVPGKEEKAVMQLTSTAMGHTLHHNGVFSKDGHWIVFDGRNQDTRIGETGMIGMVHLHTHEEKTIYQTQNATPYGPGVGAASFSPVINRVLFIHGLVDAGKEQPYDISRRTGVAVDLEQPFRPVFMDARDMTAPYIPGSLRGGTHSHCWSGDGRLISFTYNDALIAPELRTVGVMLDGGRPVLVDTASGNNSGLYFAAVIAEVVPLPKPGSDNISKAFDECWVGTSGYTNASGQRIAYAIAFQGNTRNRRGETVTEIFIADLDPAEIVKDTAATGTCGERPHVPNGVRVRRATRTEKGLSQVRHWLRSSPDGRFIYALAPDDTGIAQVVRCTVNNGQVSYMTHNTTPVDYSFNLNPGGTHIAYVTDNNVYLLDLLANKSRQVTFNKPDDPKVAGAPSFSPDGRMLVFNQYRPQEGQLWLQVMAVALH</sequence>
<dbReference type="PANTHER" id="PTHR36842:SF1">
    <property type="entry name" value="PROTEIN TOLB"/>
    <property type="match status" value="1"/>
</dbReference>